<dbReference type="AlphaFoldDB" id="A0A0A8YCC3"/>
<dbReference type="EMBL" id="GBRH01274795">
    <property type="protein sequence ID" value="JAD23100.1"/>
    <property type="molecule type" value="Transcribed_RNA"/>
</dbReference>
<reference evidence="1" key="2">
    <citation type="journal article" date="2015" name="Data Brief">
        <title>Shoot transcriptome of the giant reed, Arundo donax.</title>
        <authorList>
            <person name="Barrero R.A."/>
            <person name="Guerrero F.D."/>
            <person name="Moolhuijzen P."/>
            <person name="Goolsby J.A."/>
            <person name="Tidwell J."/>
            <person name="Bellgard S.E."/>
            <person name="Bellgard M.I."/>
        </authorList>
    </citation>
    <scope>NUCLEOTIDE SEQUENCE</scope>
    <source>
        <tissue evidence="1">Shoot tissue taken approximately 20 cm above the soil surface</tissue>
    </source>
</reference>
<protein>
    <submittedName>
        <fullName evidence="1">Uncharacterized protein</fullName>
    </submittedName>
</protein>
<evidence type="ECO:0000313" key="1">
    <source>
        <dbReference type="EMBL" id="JAD23100.1"/>
    </source>
</evidence>
<reference evidence="1" key="1">
    <citation type="submission" date="2014-09" db="EMBL/GenBank/DDBJ databases">
        <authorList>
            <person name="Magalhaes I.L.F."/>
            <person name="Oliveira U."/>
            <person name="Santos F.R."/>
            <person name="Vidigal T.H.D.A."/>
            <person name="Brescovit A.D."/>
            <person name="Santos A.J."/>
        </authorList>
    </citation>
    <scope>NUCLEOTIDE SEQUENCE</scope>
    <source>
        <tissue evidence="1">Shoot tissue taken approximately 20 cm above the soil surface</tissue>
    </source>
</reference>
<sequence length="46" mass="5272">MLRSLLWSVCFSSRLLQAGLLLQAEINRLVYWVGLLQFGLQIVIIP</sequence>
<proteinExistence type="predicted"/>
<organism evidence="1">
    <name type="scientific">Arundo donax</name>
    <name type="common">Giant reed</name>
    <name type="synonym">Donax arundinaceus</name>
    <dbReference type="NCBI Taxonomy" id="35708"/>
    <lineage>
        <taxon>Eukaryota</taxon>
        <taxon>Viridiplantae</taxon>
        <taxon>Streptophyta</taxon>
        <taxon>Embryophyta</taxon>
        <taxon>Tracheophyta</taxon>
        <taxon>Spermatophyta</taxon>
        <taxon>Magnoliopsida</taxon>
        <taxon>Liliopsida</taxon>
        <taxon>Poales</taxon>
        <taxon>Poaceae</taxon>
        <taxon>PACMAD clade</taxon>
        <taxon>Arundinoideae</taxon>
        <taxon>Arundineae</taxon>
        <taxon>Arundo</taxon>
    </lineage>
</organism>
<accession>A0A0A8YCC3</accession>
<name>A0A0A8YCC3_ARUDO</name>